<dbReference type="PIRSF" id="PIRSF000705">
    <property type="entry name" value="DNK"/>
    <property type="match status" value="1"/>
</dbReference>
<evidence type="ECO:0000259" key="4">
    <source>
        <dbReference type="Pfam" id="PF01712"/>
    </source>
</evidence>
<evidence type="ECO:0000313" key="5">
    <source>
        <dbReference type="EMBL" id="VEU80634.1"/>
    </source>
</evidence>
<dbReference type="PANTHER" id="PTHR10513">
    <property type="entry name" value="DEOXYNUCLEOSIDE KINASE"/>
    <property type="match status" value="1"/>
</dbReference>
<dbReference type="InterPro" id="IPR050566">
    <property type="entry name" value="Deoxyribonucleoside_kinase"/>
</dbReference>
<evidence type="ECO:0000256" key="3">
    <source>
        <dbReference type="PIRSR" id="PIRSR000705-3"/>
    </source>
</evidence>
<feature type="binding site" evidence="3">
    <location>
        <begin position="7"/>
        <end position="15"/>
    </location>
    <ligand>
        <name>ATP</name>
        <dbReference type="ChEBI" id="CHEBI:30616"/>
    </ligand>
</feature>
<dbReference type="InterPro" id="IPR027417">
    <property type="entry name" value="P-loop_NTPase"/>
</dbReference>
<dbReference type="GO" id="GO:0005737">
    <property type="term" value="C:cytoplasm"/>
    <property type="evidence" value="ECO:0007669"/>
    <property type="project" value="TreeGrafter"/>
</dbReference>
<protein>
    <submittedName>
        <fullName evidence="5">Deoxyguanosine kinase</fullName>
        <ecNumber evidence="5">2.7.1.113</ecNumber>
    </submittedName>
</protein>
<dbReference type="Pfam" id="PF01712">
    <property type="entry name" value="dNK"/>
    <property type="match status" value="1"/>
</dbReference>
<dbReference type="RefSeq" id="WP_026390072.1">
    <property type="nucleotide sequence ID" value="NZ_LR215048.1"/>
</dbReference>
<name>A0A449BDV2_HAPAX</name>
<gene>
    <name evidence="5" type="primary">MCYN0418</name>
    <name evidence="5" type="ORF">NCTC10138_01013</name>
</gene>
<evidence type="ECO:0000313" key="6">
    <source>
        <dbReference type="Proteomes" id="UP000289841"/>
    </source>
</evidence>
<dbReference type="OrthoDB" id="9776634at2"/>
<feature type="binding site" evidence="2">
    <location>
        <position position="60"/>
    </location>
    <ligand>
        <name>substrate</name>
    </ligand>
</feature>
<dbReference type="AlphaFoldDB" id="A0A449BDV2"/>
<dbReference type="InterPro" id="IPR031314">
    <property type="entry name" value="DNK_dom"/>
</dbReference>
<evidence type="ECO:0000256" key="2">
    <source>
        <dbReference type="PIRSR" id="PIRSR000705-2"/>
    </source>
</evidence>
<dbReference type="PANTHER" id="PTHR10513:SF35">
    <property type="entry name" value="DEOXYADENOSINE KINASE"/>
    <property type="match status" value="1"/>
</dbReference>
<dbReference type="GO" id="GO:0005524">
    <property type="term" value="F:ATP binding"/>
    <property type="evidence" value="ECO:0007669"/>
    <property type="project" value="UniProtKB-KW"/>
</dbReference>
<dbReference type="KEGG" id="aaxa:NCTC10138_01013"/>
<dbReference type="SUPFAM" id="SSF52540">
    <property type="entry name" value="P-loop containing nucleoside triphosphate hydrolases"/>
    <property type="match status" value="1"/>
</dbReference>
<dbReference type="Gene3D" id="3.40.50.300">
    <property type="entry name" value="P-loop containing nucleotide triphosphate hydrolases"/>
    <property type="match status" value="1"/>
</dbReference>
<feature type="domain" description="Deoxynucleoside kinase" evidence="4">
    <location>
        <begin position="3"/>
        <end position="212"/>
    </location>
</feature>
<accession>A0A449BDV2</accession>
<keyword evidence="5" id="KW-0808">Transferase</keyword>
<dbReference type="InterPro" id="IPR002624">
    <property type="entry name" value="DCK/DGK"/>
</dbReference>
<proteinExistence type="predicted"/>
<feature type="binding site" evidence="2">
    <location>
        <position position="87"/>
    </location>
    <ligand>
        <name>substrate</name>
    </ligand>
</feature>
<evidence type="ECO:0000256" key="1">
    <source>
        <dbReference type="PIRSR" id="PIRSR000705-1"/>
    </source>
</evidence>
<dbReference type="CDD" id="cd01673">
    <property type="entry name" value="dNK"/>
    <property type="match status" value="1"/>
</dbReference>
<dbReference type="GO" id="GO:0004138">
    <property type="term" value="F:deoxyguanosine kinase activity"/>
    <property type="evidence" value="ECO:0007669"/>
    <property type="project" value="UniProtKB-EC"/>
</dbReference>
<keyword evidence="3" id="KW-0067">ATP-binding</keyword>
<keyword evidence="5" id="KW-0418">Kinase</keyword>
<feature type="binding site" evidence="2">
    <location>
        <position position="92"/>
    </location>
    <ligand>
        <name>substrate</name>
    </ligand>
</feature>
<feature type="binding site" evidence="2">
    <location>
        <position position="31"/>
    </location>
    <ligand>
        <name>substrate</name>
    </ligand>
</feature>
<sequence>MLIVIGGMIGLGKTSLGEFLAKDLDAKMYYESVNDNPILPLYYTATPKEIEEKRYPFLLQLYFLNSRFETIKDAANNSKKGFSVIDRSIYEDWYFAKINYDLGRMNDLEFSIYKKLLDNMMAEIEEIPQKAPDLMVYLTGSFETVLKRINSRGREFELDPELVSYYKTLWNGYSDWLKNFYKASDVITIDMDKYDVVNSLEDRNEVLNIIKEKLNKVKKSLK</sequence>
<reference evidence="5 6" key="1">
    <citation type="submission" date="2019-01" db="EMBL/GenBank/DDBJ databases">
        <authorList>
            <consortium name="Pathogen Informatics"/>
        </authorList>
    </citation>
    <scope>NUCLEOTIDE SEQUENCE [LARGE SCALE GENOMIC DNA]</scope>
    <source>
        <strain evidence="5 6">NCTC10138</strain>
    </source>
</reference>
<keyword evidence="3" id="KW-0547">Nucleotide-binding</keyword>
<dbReference type="Proteomes" id="UP000289841">
    <property type="component" value="Chromosome"/>
</dbReference>
<dbReference type="STRING" id="1278311.GCA_000428705_00378"/>
<feature type="binding site" evidence="3">
    <location>
        <begin position="148"/>
        <end position="152"/>
    </location>
    <ligand>
        <name>ATP</name>
        <dbReference type="ChEBI" id="CHEBI:30616"/>
    </ligand>
</feature>
<feature type="active site" description="Proton acceptor" evidence="1">
    <location>
        <position position="86"/>
    </location>
</feature>
<dbReference type="EC" id="2.7.1.113" evidence="5"/>
<feature type="binding site" evidence="2">
    <location>
        <position position="157"/>
    </location>
    <ligand>
        <name>substrate</name>
    </ligand>
</feature>
<dbReference type="EMBL" id="LR215048">
    <property type="protein sequence ID" value="VEU80634.1"/>
    <property type="molecule type" value="Genomic_DNA"/>
</dbReference>
<feature type="binding site" evidence="2">
    <location>
        <position position="43"/>
    </location>
    <ligand>
        <name>substrate</name>
    </ligand>
</feature>
<organism evidence="5 6">
    <name type="scientific">Haploplasma axanthum</name>
    <name type="common">Acholeplasma axanthum</name>
    <dbReference type="NCBI Taxonomy" id="29552"/>
    <lineage>
        <taxon>Bacteria</taxon>
        <taxon>Bacillati</taxon>
        <taxon>Mycoplasmatota</taxon>
        <taxon>Mollicutes</taxon>
        <taxon>Acholeplasmatales</taxon>
        <taxon>Acholeplasmataceae</taxon>
        <taxon>Haploplasma</taxon>
    </lineage>
</organism>
<keyword evidence="6" id="KW-1185">Reference proteome</keyword>